<dbReference type="Proteomes" id="UP000037558">
    <property type="component" value="Unassembled WGS sequence"/>
</dbReference>
<dbReference type="Pfam" id="PF08863">
    <property type="entry name" value="YolD"/>
    <property type="match status" value="1"/>
</dbReference>
<protein>
    <recommendedName>
        <fullName evidence="3">YolD-like protein</fullName>
    </recommendedName>
</protein>
<dbReference type="InterPro" id="IPR014962">
    <property type="entry name" value="YolD"/>
</dbReference>
<evidence type="ECO:0008006" key="3">
    <source>
        <dbReference type="Google" id="ProtNLM"/>
    </source>
</evidence>
<sequence>MKKQMGRTMVKWQPFASLPTQYEGIRDLIEEKNKLPRPILSDYQKEEISRVLQEALETQKTVHFTYYKNGMDLNEMGEISKIDLHTNTIVFIDVFSYQNIHKVEDIIDVRFA</sequence>
<dbReference type="EMBL" id="LILC01000036">
    <property type="protein sequence ID" value="KOO40306.1"/>
    <property type="molecule type" value="Genomic_DNA"/>
</dbReference>
<organism evidence="1 2">
    <name type="scientific">Priestia koreensis</name>
    <dbReference type="NCBI Taxonomy" id="284581"/>
    <lineage>
        <taxon>Bacteria</taxon>
        <taxon>Bacillati</taxon>
        <taxon>Bacillota</taxon>
        <taxon>Bacilli</taxon>
        <taxon>Bacillales</taxon>
        <taxon>Bacillaceae</taxon>
        <taxon>Priestia</taxon>
    </lineage>
</organism>
<comment type="caution">
    <text evidence="1">The sequence shown here is derived from an EMBL/GenBank/DDBJ whole genome shotgun (WGS) entry which is preliminary data.</text>
</comment>
<dbReference type="PANTHER" id="PTHR40051">
    <property type="entry name" value="IG HYPOTHETICAL 15966"/>
    <property type="match status" value="1"/>
</dbReference>
<accession>A0A0M0KN62</accession>
<proteinExistence type="predicted"/>
<name>A0A0M0KN62_9BACI</name>
<gene>
    <name evidence="1" type="ORF">AMD01_21365</name>
</gene>
<evidence type="ECO:0000313" key="2">
    <source>
        <dbReference type="Proteomes" id="UP000037558"/>
    </source>
</evidence>
<dbReference type="RefSeq" id="WP_053403469.1">
    <property type="nucleotide sequence ID" value="NZ_LILC01000036.1"/>
</dbReference>
<dbReference type="PATRIC" id="fig|284581.3.peg.1801"/>
<reference evidence="2" key="1">
    <citation type="submission" date="2015-08" db="EMBL/GenBank/DDBJ databases">
        <title>Fjat-14210 dsm16467.</title>
        <authorList>
            <person name="Liu B."/>
            <person name="Wang J."/>
            <person name="Zhu Y."/>
            <person name="Liu G."/>
            <person name="Chen Q."/>
            <person name="Chen Z."/>
            <person name="Lan J."/>
            <person name="Che J."/>
            <person name="Ge C."/>
            <person name="Shi H."/>
            <person name="Pan Z."/>
            <person name="Liu X."/>
        </authorList>
    </citation>
    <scope>NUCLEOTIDE SEQUENCE [LARGE SCALE GENOMIC DNA]</scope>
    <source>
        <strain evidence="2">DSM 16467</strain>
    </source>
</reference>
<evidence type="ECO:0000313" key="1">
    <source>
        <dbReference type="EMBL" id="KOO40306.1"/>
    </source>
</evidence>
<dbReference type="AlphaFoldDB" id="A0A0M0KN62"/>
<dbReference type="PANTHER" id="PTHR40051:SF1">
    <property type="entry name" value="YOLD-LIKE FAMILY PROTEIN"/>
    <property type="match status" value="1"/>
</dbReference>
<keyword evidence="2" id="KW-1185">Reference proteome</keyword>